<protein>
    <submittedName>
        <fullName evidence="2">Uncharacterized protein</fullName>
    </submittedName>
</protein>
<name>A0A0A8Y9X6_ARUDO</name>
<feature type="signal peptide" evidence="1">
    <location>
        <begin position="1"/>
        <end position="23"/>
    </location>
</feature>
<reference evidence="2" key="1">
    <citation type="submission" date="2014-09" db="EMBL/GenBank/DDBJ databases">
        <authorList>
            <person name="Magalhaes I.L.F."/>
            <person name="Oliveira U."/>
            <person name="Santos F.R."/>
            <person name="Vidigal T.H.D.A."/>
            <person name="Brescovit A.D."/>
            <person name="Santos A.J."/>
        </authorList>
    </citation>
    <scope>NUCLEOTIDE SEQUENCE</scope>
    <source>
        <tissue evidence="2">Shoot tissue taken approximately 20 cm above the soil surface</tissue>
    </source>
</reference>
<evidence type="ECO:0000256" key="1">
    <source>
        <dbReference type="SAM" id="SignalP"/>
    </source>
</evidence>
<evidence type="ECO:0000313" key="2">
    <source>
        <dbReference type="EMBL" id="JAD22175.1"/>
    </source>
</evidence>
<keyword evidence="1" id="KW-0732">Signal</keyword>
<accession>A0A0A8Y9X6</accession>
<reference evidence="2" key="2">
    <citation type="journal article" date="2015" name="Data Brief">
        <title>Shoot transcriptome of the giant reed, Arundo donax.</title>
        <authorList>
            <person name="Barrero R.A."/>
            <person name="Guerrero F.D."/>
            <person name="Moolhuijzen P."/>
            <person name="Goolsby J.A."/>
            <person name="Tidwell J."/>
            <person name="Bellgard S.E."/>
            <person name="Bellgard M.I."/>
        </authorList>
    </citation>
    <scope>NUCLEOTIDE SEQUENCE</scope>
    <source>
        <tissue evidence="2">Shoot tissue taken approximately 20 cm above the soil surface</tissue>
    </source>
</reference>
<dbReference type="EMBL" id="GBRH01275720">
    <property type="protein sequence ID" value="JAD22175.1"/>
    <property type="molecule type" value="Transcribed_RNA"/>
</dbReference>
<feature type="chain" id="PRO_5002044642" evidence="1">
    <location>
        <begin position="24"/>
        <end position="64"/>
    </location>
</feature>
<proteinExistence type="predicted"/>
<dbReference type="AlphaFoldDB" id="A0A0A8Y9X6"/>
<sequence>MVQDCRLWLLYQIILLLAWVSQRYPTCQLNCRGMSPCNGMNMCPSNYALISDQAIGILNVWTKL</sequence>
<organism evidence="2">
    <name type="scientific">Arundo donax</name>
    <name type="common">Giant reed</name>
    <name type="synonym">Donax arundinaceus</name>
    <dbReference type="NCBI Taxonomy" id="35708"/>
    <lineage>
        <taxon>Eukaryota</taxon>
        <taxon>Viridiplantae</taxon>
        <taxon>Streptophyta</taxon>
        <taxon>Embryophyta</taxon>
        <taxon>Tracheophyta</taxon>
        <taxon>Spermatophyta</taxon>
        <taxon>Magnoliopsida</taxon>
        <taxon>Liliopsida</taxon>
        <taxon>Poales</taxon>
        <taxon>Poaceae</taxon>
        <taxon>PACMAD clade</taxon>
        <taxon>Arundinoideae</taxon>
        <taxon>Arundineae</taxon>
        <taxon>Arundo</taxon>
    </lineage>
</organism>